<comment type="caution">
    <text evidence="2">The sequence shown here is derived from an EMBL/GenBank/DDBJ whole genome shotgun (WGS) entry which is preliminary data.</text>
</comment>
<dbReference type="CDD" id="cd00755">
    <property type="entry name" value="YgdL_like"/>
    <property type="match status" value="1"/>
</dbReference>
<name>A0A2N6SEE5_9BACL</name>
<dbReference type="SUPFAM" id="SSF69572">
    <property type="entry name" value="Activating enzymes of the ubiquitin-like proteins"/>
    <property type="match status" value="1"/>
</dbReference>
<sequence>MLHQFSRNELIIGTEGLEILKDKRVGILGIGGVGSFAAEALARSGIGSLVLMDKDDIDITNVNRQIHATTKTVGCSKVQEMKKRILDINPDCEVIAIQDFYTEGTFNVFYEKKLDFVIDACDTVTFKIHLIQYCLKNNIKFISVMGSANKMDPTKFKVADLRKTTVCPLAKVIRTKLKKERVTGKIPVVYSTESPTKANKEYLSKIGKQDSEIRKAKIPPASNAFCPSVAGLIAANYVYVNLLENIKILTIEKPE</sequence>
<evidence type="ECO:0000313" key="3">
    <source>
        <dbReference type="Proteomes" id="UP000235670"/>
    </source>
</evidence>
<dbReference type="RefSeq" id="WP_102189918.1">
    <property type="nucleotide sequence ID" value="NZ_JAPWBY010000003.1"/>
</dbReference>
<dbReference type="EMBL" id="PNGT01000005">
    <property type="protein sequence ID" value="PMC52324.1"/>
    <property type="molecule type" value="Genomic_DNA"/>
</dbReference>
<dbReference type="GO" id="GO:0061504">
    <property type="term" value="P:cyclic threonylcarbamoyladenosine biosynthetic process"/>
    <property type="evidence" value="ECO:0007669"/>
    <property type="project" value="TreeGrafter"/>
</dbReference>
<evidence type="ECO:0000259" key="1">
    <source>
        <dbReference type="Pfam" id="PF00899"/>
    </source>
</evidence>
<dbReference type="STRING" id="84135.GCA_001052115_00372"/>
<dbReference type="InterPro" id="IPR045886">
    <property type="entry name" value="ThiF/MoeB/HesA"/>
</dbReference>
<dbReference type="PANTHER" id="PTHR43267">
    <property type="entry name" value="TRNA THREONYLCARBAMOYLADENOSINE DEHYDRATASE"/>
    <property type="match status" value="1"/>
</dbReference>
<dbReference type="Pfam" id="PF00899">
    <property type="entry name" value="ThiF"/>
    <property type="match status" value="1"/>
</dbReference>
<dbReference type="GO" id="GO:0061503">
    <property type="term" value="F:tRNA threonylcarbamoyladenosine dehydratase"/>
    <property type="evidence" value="ECO:0007669"/>
    <property type="project" value="TreeGrafter"/>
</dbReference>
<dbReference type="GO" id="GO:0008641">
    <property type="term" value="F:ubiquitin-like modifier activating enzyme activity"/>
    <property type="evidence" value="ECO:0007669"/>
    <property type="project" value="InterPro"/>
</dbReference>
<dbReference type="OrthoDB" id="9804150at2"/>
<protein>
    <submittedName>
        <fullName evidence="2">tRNA threonylcarbamoyladenosine dehydratase</fullName>
    </submittedName>
</protein>
<feature type="domain" description="THIF-type NAD/FAD binding fold" evidence="1">
    <location>
        <begin position="6"/>
        <end position="234"/>
    </location>
</feature>
<organism evidence="2 3">
    <name type="scientific">Gemella sanguinis</name>
    <dbReference type="NCBI Taxonomy" id="84135"/>
    <lineage>
        <taxon>Bacteria</taxon>
        <taxon>Bacillati</taxon>
        <taxon>Bacillota</taxon>
        <taxon>Bacilli</taxon>
        <taxon>Bacillales</taxon>
        <taxon>Gemellaceae</taxon>
        <taxon>Gemella</taxon>
    </lineage>
</organism>
<reference evidence="2 3" key="1">
    <citation type="submission" date="2017-09" db="EMBL/GenBank/DDBJ databases">
        <title>Bacterial strain isolated from the female urinary microbiota.</title>
        <authorList>
            <person name="Thomas-White K."/>
            <person name="Kumar N."/>
            <person name="Forster S."/>
            <person name="Putonti C."/>
            <person name="Lawley T."/>
            <person name="Wolfe A.J."/>
        </authorList>
    </citation>
    <scope>NUCLEOTIDE SEQUENCE [LARGE SCALE GENOMIC DNA]</scope>
    <source>
        <strain evidence="2 3">UMB0186</strain>
    </source>
</reference>
<dbReference type="InterPro" id="IPR035985">
    <property type="entry name" value="Ubiquitin-activating_enz"/>
</dbReference>
<dbReference type="Gene3D" id="3.40.50.720">
    <property type="entry name" value="NAD(P)-binding Rossmann-like Domain"/>
    <property type="match status" value="1"/>
</dbReference>
<gene>
    <name evidence="2" type="ORF">CJ218_05665</name>
</gene>
<dbReference type="PANTHER" id="PTHR43267:SF1">
    <property type="entry name" value="TRNA THREONYLCARBAMOYLADENOSINE DEHYDRATASE"/>
    <property type="match status" value="1"/>
</dbReference>
<accession>A0A2N6SEE5</accession>
<proteinExistence type="predicted"/>
<dbReference type="Proteomes" id="UP000235670">
    <property type="component" value="Unassembled WGS sequence"/>
</dbReference>
<evidence type="ECO:0000313" key="2">
    <source>
        <dbReference type="EMBL" id="PMC52324.1"/>
    </source>
</evidence>
<dbReference type="AlphaFoldDB" id="A0A2N6SEE5"/>
<dbReference type="InterPro" id="IPR000594">
    <property type="entry name" value="ThiF_NAD_FAD-bd"/>
</dbReference>
<dbReference type="FunFam" id="3.40.50.720:FF:000141">
    <property type="entry name" value="tRNA threonylcarbamoyladenosine dehydratase"/>
    <property type="match status" value="1"/>
</dbReference>